<protein>
    <submittedName>
        <fullName evidence="2">Gamma-glutamylputrescine oxidoreductase</fullName>
        <ecNumber evidence="2">1.4.3.-</ecNumber>
    </submittedName>
</protein>
<feature type="domain" description="FAD dependent oxidoreductase" evidence="1">
    <location>
        <begin position="25"/>
        <end position="352"/>
    </location>
</feature>
<dbReference type="EC" id="1.4.3.-" evidence="2"/>
<dbReference type="GO" id="GO:0016491">
    <property type="term" value="F:oxidoreductase activity"/>
    <property type="evidence" value="ECO:0007669"/>
    <property type="project" value="UniProtKB-KW"/>
</dbReference>
<dbReference type="Gene3D" id="3.30.9.10">
    <property type="entry name" value="D-Amino Acid Oxidase, subunit A, domain 2"/>
    <property type="match status" value="1"/>
</dbReference>
<dbReference type="Proteomes" id="UP000266089">
    <property type="component" value="Unassembled WGS sequence"/>
</dbReference>
<reference evidence="2 3" key="1">
    <citation type="submission" date="2018-08" db="EMBL/GenBank/DDBJ databases">
        <title>Meiothermus cateniformans JCM 15151 genome sequencing project.</title>
        <authorList>
            <person name="Da Costa M.S."/>
            <person name="Albuquerque L."/>
            <person name="Raposo P."/>
            <person name="Froufe H.J.C."/>
            <person name="Barroso C.S."/>
            <person name="Egas C."/>
        </authorList>
    </citation>
    <scope>NUCLEOTIDE SEQUENCE [LARGE SCALE GENOMIC DNA]</scope>
    <source>
        <strain evidence="2 3">JCM 15151</strain>
    </source>
</reference>
<dbReference type="PANTHER" id="PTHR42720:SF1">
    <property type="entry name" value="GLYCEROL 3-PHOSPHATE OXIDASE"/>
    <property type="match status" value="1"/>
</dbReference>
<dbReference type="PANTHER" id="PTHR42720">
    <property type="entry name" value="GLYCEROL-3-PHOSPHATE DEHYDROGENASE"/>
    <property type="match status" value="1"/>
</dbReference>
<gene>
    <name evidence="2" type="primary">puuB</name>
    <name evidence="2" type="ORF">Mcate_00886</name>
</gene>
<proteinExistence type="predicted"/>
<sequence>MNTPVWDDGSWSGLPSLEGDLEAEVCVVGLGGSGLAAVHELLRLGRSVVGLDAGLVAGGAAGRNGGFLLAGLAKFYHQSVAEHGRDFARRVYQATLDQIARMKGETPEAIRQVGSLRIAASEEELQDCMAHLEALRADGFEAEPYEGPEGQGLLIPSDGVFNPLERCRTLARQALQAGARLFENTPALSIAGRMVQTPQGRVYCQKVLVAVDGRLEYLLPELKGRVRTARLQMLATAPVAMRFTRPVYRRWGYDYWQQLPDGRIALGGMRDAGGEAEWTIRAEPTEDIQRRLEALLRQLDIEAPVTHRWAASVGYTSSGLPVAEEVRPGVWAIGGYSGTGNVLGALLGREAAWALQGSRMPGAVMVR</sequence>
<comment type="caution">
    <text evidence="2">The sequence shown here is derived from an EMBL/GenBank/DDBJ whole genome shotgun (WGS) entry which is preliminary data.</text>
</comment>
<organism evidence="2 3">
    <name type="scientific">Meiothermus taiwanensis</name>
    <dbReference type="NCBI Taxonomy" id="172827"/>
    <lineage>
        <taxon>Bacteria</taxon>
        <taxon>Thermotogati</taxon>
        <taxon>Deinococcota</taxon>
        <taxon>Deinococci</taxon>
        <taxon>Thermales</taxon>
        <taxon>Thermaceae</taxon>
        <taxon>Meiothermus</taxon>
    </lineage>
</organism>
<dbReference type="EMBL" id="QWKX01000016">
    <property type="protein sequence ID" value="RIH78296.1"/>
    <property type="molecule type" value="Genomic_DNA"/>
</dbReference>
<evidence type="ECO:0000313" key="3">
    <source>
        <dbReference type="Proteomes" id="UP000266089"/>
    </source>
</evidence>
<dbReference type="Gene3D" id="3.50.50.60">
    <property type="entry name" value="FAD/NAD(P)-binding domain"/>
    <property type="match status" value="1"/>
</dbReference>
<dbReference type="Pfam" id="PF01266">
    <property type="entry name" value="DAO"/>
    <property type="match status" value="1"/>
</dbReference>
<dbReference type="AlphaFoldDB" id="A0A399E2X5"/>
<accession>A0A399E2X5</accession>
<keyword evidence="2" id="KW-0560">Oxidoreductase</keyword>
<dbReference type="InterPro" id="IPR052745">
    <property type="entry name" value="G3P_Oxidase/Oxidoreductase"/>
</dbReference>
<evidence type="ECO:0000313" key="2">
    <source>
        <dbReference type="EMBL" id="RIH78296.1"/>
    </source>
</evidence>
<dbReference type="InterPro" id="IPR036188">
    <property type="entry name" value="FAD/NAD-bd_sf"/>
</dbReference>
<dbReference type="InterPro" id="IPR006076">
    <property type="entry name" value="FAD-dep_OxRdtase"/>
</dbReference>
<name>A0A399E2X5_9DEIN</name>
<dbReference type="OrthoDB" id="9805852at2"/>
<dbReference type="RefSeq" id="WP_119361537.1">
    <property type="nucleotide sequence ID" value="NZ_JBHSXZ010000007.1"/>
</dbReference>
<dbReference type="SUPFAM" id="SSF51905">
    <property type="entry name" value="FAD/NAD(P)-binding domain"/>
    <property type="match status" value="1"/>
</dbReference>
<evidence type="ECO:0000259" key="1">
    <source>
        <dbReference type="Pfam" id="PF01266"/>
    </source>
</evidence>